<sequence>MNHTSAIPLSRRSAALLITLSALALQVQAQAQTTPPADAASTPVQLETVSMTLQRDGSLIPYGKMNEILSLMQKYGEAQFYMEFKLSFKEAKPAGFAPKLALYHNEGSVPITIATDGTFTLPVLPLELGKDADLARNWKRGSASIQGSLRISTRAEQLTMGQVRRITRLAHKLRSDLLPWYLKPMFPQFEGVRICSSKPAWELEWRERGQLVGLPLSADPKDKDPDAVAGEPPRSCTSLNGQESWPDEARLIAPADTRLSVKGLSIK</sequence>
<reference evidence="3 4" key="1">
    <citation type="submission" date="2018-01" db="EMBL/GenBank/DDBJ databases">
        <title>Draft genome sequence of Paucibacter aquatile CR182 isolated from freshwater of the Nakdong River.</title>
        <authorList>
            <person name="Choi A."/>
            <person name="Chung E.J."/>
        </authorList>
    </citation>
    <scope>NUCLEOTIDE SEQUENCE [LARGE SCALE GENOMIC DNA]</scope>
    <source>
        <strain evidence="3 4">CR182</strain>
    </source>
</reference>
<evidence type="ECO:0000256" key="2">
    <source>
        <dbReference type="SAM" id="SignalP"/>
    </source>
</evidence>
<evidence type="ECO:0000313" key="4">
    <source>
        <dbReference type="Proteomes" id="UP000235916"/>
    </source>
</evidence>
<dbReference type="EMBL" id="POSP01000003">
    <property type="protein sequence ID" value="PND37405.1"/>
    <property type="molecule type" value="Genomic_DNA"/>
</dbReference>
<dbReference type="Proteomes" id="UP000235916">
    <property type="component" value="Unassembled WGS sequence"/>
</dbReference>
<dbReference type="AlphaFoldDB" id="A0A2N8KVC4"/>
<gene>
    <name evidence="3" type="ORF">C1O66_07600</name>
</gene>
<keyword evidence="4" id="KW-1185">Reference proteome</keyword>
<feature type="region of interest" description="Disordered" evidence="1">
    <location>
        <begin position="214"/>
        <end position="243"/>
    </location>
</feature>
<evidence type="ECO:0008006" key="5">
    <source>
        <dbReference type="Google" id="ProtNLM"/>
    </source>
</evidence>
<accession>A0A2N8KVC4</accession>
<evidence type="ECO:0000256" key="1">
    <source>
        <dbReference type="SAM" id="MobiDB-lite"/>
    </source>
</evidence>
<name>A0A2N8KVC4_9BURK</name>
<protein>
    <recommendedName>
        <fullName evidence="5">DUF2987 domain-containing protein</fullName>
    </recommendedName>
</protein>
<organism evidence="3 4">
    <name type="scientific">Kinneretia aquatilis</name>
    <dbReference type="NCBI Taxonomy" id="2070761"/>
    <lineage>
        <taxon>Bacteria</taxon>
        <taxon>Pseudomonadati</taxon>
        <taxon>Pseudomonadota</taxon>
        <taxon>Betaproteobacteria</taxon>
        <taxon>Burkholderiales</taxon>
        <taxon>Sphaerotilaceae</taxon>
        <taxon>Roseateles</taxon>
    </lineage>
</organism>
<proteinExistence type="predicted"/>
<keyword evidence="2" id="KW-0732">Signal</keyword>
<feature type="signal peptide" evidence="2">
    <location>
        <begin position="1"/>
        <end position="31"/>
    </location>
</feature>
<feature type="chain" id="PRO_5014964394" description="DUF2987 domain-containing protein" evidence="2">
    <location>
        <begin position="32"/>
        <end position="267"/>
    </location>
</feature>
<dbReference type="OrthoDB" id="8778836at2"/>
<comment type="caution">
    <text evidence="3">The sequence shown here is derived from an EMBL/GenBank/DDBJ whole genome shotgun (WGS) entry which is preliminary data.</text>
</comment>
<evidence type="ECO:0000313" key="3">
    <source>
        <dbReference type="EMBL" id="PND37405.1"/>
    </source>
</evidence>
<dbReference type="RefSeq" id="WP_102767324.1">
    <property type="nucleotide sequence ID" value="NZ_POSP01000003.1"/>
</dbReference>